<organism evidence="2 3">
    <name type="scientific">Achromobacter kerstersii</name>
    <dbReference type="NCBI Taxonomy" id="1353890"/>
    <lineage>
        <taxon>Bacteria</taxon>
        <taxon>Pseudomonadati</taxon>
        <taxon>Pseudomonadota</taxon>
        <taxon>Betaproteobacteria</taxon>
        <taxon>Burkholderiales</taxon>
        <taxon>Alcaligenaceae</taxon>
        <taxon>Achromobacter</taxon>
    </lineage>
</organism>
<dbReference type="Gene3D" id="3.40.50.300">
    <property type="entry name" value="P-loop containing nucleotide triphosphate hydrolases"/>
    <property type="match status" value="2"/>
</dbReference>
<feature type="domain" description="Endonuclease GajA/Old nuclease/RecF-like AAA" evidence="1">
    <location>
        <begin position="242"/>
        <end position="327"/>
    </location>
</feature>
<keyword evidence="3" id="KW-1185">Reference proteome</keyword>
<dbReference type="EMBL" id="CADIJQ010000001">
    <property type="protein sequence ID" value="CAB3665857.1"/>
    <property type="molecule type" value="Genomic_DNA"/>
</dbReference>
<dbReference type="AlphaFoldDB" id="A0A6S6ZBM3"/>
<dbReference type="InterPro" id="IPR051396">
    <property type="entry name" value="Bact_Antivir_Def_Nuclease"/>
</dbReference>
<dbReference type="InterPro" id="IPR027417">
    <property type="entry name" value="P-loop_NTPase"/>
</dbReference>
<sequence>MYLKRLTAKNFRSFDHVEIPLYEDLTVFVGENNGGKSNAIDAIRLLTLPLSGRRELYCEATDVRFGSALPHFELEAHFADLNPGQGGRLLSAVTDDSMTACTFGLQYVASSGRQPVRPRLWSGPHKEAPEPGAHDAIRHVYLPPLRDAKRALASGNPTRIHGLLNHFLSGQRAEEVTAELRRTNSSPILNRVGRAVDGNLEALTAGVRRQGSSLGFASDENLIDIARDLRFKLADHGLDPEDLRYSGHGYANLLFMATIAIELERSNDVDLTVFLVEEPEAHLHPQLQAAVLGFLEDQAEKSKSRAVEADAPAGRVQVIVATHSPNLSAWVESKKIVVFRSALAPDHIGGAAPAQETGGVLSDAKSGVPAASLALDMREESMGHGALYSMVQPLRSALPDELRSAASALPVATVSLHSRQQWEASSAVALHDAMASAPNMTVDSAAASSPSRRRATRCVPLGELALDCVSRRKIDRYLDVTKSALLFGGRVALVEGIAEALLLPVIAKNFVLKGQVEKLRLFRSAIFVPIDGVDFMPYVQLLLAHHKGVRVADRVVAITDGDGWGLAAGQRSPGEIRKVELSRFAAKQGAADLLHVSVNDFSLESELALAGNEALLRNAYLDAHPRSEANWTAALASTGREAQARAIQGLFGNTAKGDFAQILAESLRKSEDFQVPAYLQVAIEALVQ</sequence>
<accession>A0A6S6ZBM3</accession>
<dbReference type="InterPro" id="IPR041685">
    <property type="entry name" value="AAA_GajA/Old/RecF-like"/>
</dbReference>
<dbReference type="RefSeq" id="WP_217483336.1">
    <property type="nucleotide sequence ID" value="NZ_CADIJQ010000001.1"/>
</dbReference>
<evidence type="ECO:0000259" key="1">
    <source>
        <dbReference type="Pfam" id="PF13175"/>
    </source>
</evidence>
<feature type="domain" description="Endonuclease GajA/Old nuclease/RecF-like AAA" evidence="1">
    <location>
        <begin position="1"/>
        <end position="46"/>
    </location>
</feature>
<dbReference type="InterPro" id="IPR034139">
    <property type="entry name" value="TOPRIM_OLD"/>
</dbReference>
<evidence type="ECO:0000313" key="3">
    <source>
        <dbReference type="Proteomes" id="UP000494269"/>
    </source>
</evidence>
<dbReference type="PANTHER" id="PTHR43581:SF4">
    <property type="entry name" value="ATP_GTP PHOSPHATASE"/>
    <property type="match status" value="1"/>
</dbReference>
<protein>
    <submittedName>
        <fullName evidence="2">DNA replication and repair protein RecF</fullName>
    </submittedName>
</protein>
<dbReference type="Pfam" id="PF13175">
    <property type="entry name" value="AAA_15"/>
    <property type="match status" value="2"/>
</dbReference>
<proteinExistence type="predicted"/>
<dbReference type="Proteomes" id="UP000494269">
    <property type="component" value="Unassembled WGS sequence"/>
</dbReference>
<dbReference type="CDD" id="cd01026">
    <property type="entry name" value="TOPRIM_OLD"/>
    <property type="match status" value="1"/>
</dbReference>
<reference evidence="2 3" key="1">
    <citation type="submission" date="2020-04" db="EMBL/GenBank/DDBJ databases">
        <authorList>
            <person name="De Canck E."/>
        </authorList>
    </citation>
    <scope>NUCLEOTIDE SEQUENCE [LARGE SCALE GENOMIC DNA]</scope>
    <source>
        <strain evidence="2 3">LMG 3441</strain>
    </source>
</reference>
<name>A0A6S6ZBM3_9BURK</name>
<dbReference type="SUPFAM" id="SSF52540">
    <property type="entry name" value="P-loop containing nucleoside triphosphate hydrolases"/>
    <property type="match status" value="1"/>
</dbReference>
<gene>
    <name evidence="2" type="primary">recF</name>
    <name evidence="2" type="ORF">LMG3441_00807</name>
</gene>
<dbReference type="PANTHER" id="PTHR43581">
    <property type="entry name" value="ATP/GTP PHOSPHATASE"/>
    <property type="match status" value="1"/>
</dbReference>
<evidence type="ECO:0000313" key="2">
    <source>
        <dbReference type="EMBL" id="CAB3665857.1"/>
    </source>
</evidence>